<evidence type="ECO:0000259" key="4">
    <source>
        <dbReference type="PROSITE" id="PS50118"/>
    </source>
</evidence>
<dbReference type="PANTHER" id="PTHR48112:SF22">
    <property type="entry name" value="MITOCHONDRIAL TRANSCRIPTION FACTOR A, ISOFORM B"/>
    <property type="match status" value="1"/>
</dbReference>
<feature type="domain" description="HMG box" evidence="4">
    <location>
        <begin position="154"/>
        <end position="218"/>
    </location>
</feature>
<keyword evidence="6" id="KW-1185">Reference proteome</keyword>
<dbReference type="GO" id="GO:0005634">
    <property type="term" value="C:nucleus"/>
    <property type="evidence" value="ECO:0007669"/>
    <property type="project" value="UniProtKB-UniRule"/>
</dbReference>
<dbReference type="GeneID" id="106665099"/>
<feature type="coiled-coil region" evidence="3">
    <location>
        <begin position="99"/>
        <end position="126"/>
    </location>
</feature>
<dbReference type="InterPro" id="IPR036910">
    <property type="entry name" value="HMG_box_dom_sf"/>
</dbReference>
<feature type="domain" description="HMG box" evidence="4">
    <location>
        <begin position="49"/>
        <end position="117"/>
    </location>
</feature>
<dbReference type="InterPro" id="IPR009071">
    <property type="entry name" value="HMG_box_dom"/>
</dbReference>
<dbReference type="OMA" id="KTINESW"/>
<evidence type="ECO:0000256" key="2">
    <source>
        <dbReference type="PROSITE-ProRule" id="PRU00267"/>
    </source>
</evidence>
<evidence type="ECO:0000313" key="5">
    <source>
        <dbReference type="EnsemblMetazoa" id="XP_014246786.1"/>
    </source>
</evidence>
<feature type="DNA-binding region" description="HMG box" evidence="2">
    <location>
        <begin position="49"/>
        <end position="117"/>
    </location>
</feature>
<keyword evidence="3" id="KW-0175">Coiled coil</keyword>
<sequence>MSALPGLSVRLGNLRLSCLYASRRIISSSCVPNMAKVTLEEKLGIVPKPKKPLSPFFQYAISTRPEIAKENPNMHLIEMTKLISEKWKLIDEATKSKLMDKYKLELEKYQSLCKEYDEKLSTSDKEKLLQAKLDIKIAKHKKLLRKKRNDLGCPKKPVPPYFIFSLEKASERGSLPSAEWQKRLGKMWEELPDSAKKKYTDKYKSDWEMYKKKLNQWEQQMIKEGNTDVVRITP</sequence>
<evidence type="ECO:0000256" key="3">
    <source>
        <dbReference type="SAM" id="Coils"/>
    </source>
</evidence>
<keyword evidence="1 2" id="KW-0238">DNA-binding</keyword>
<dbReference type="KEGG" id="clec:106665099"/>
<dbReference type="EnsemblMetazoa" id="XM_014391300.1">
    <property type="protein sequence ID" value="XP_014246786.1"/>
    <property type="gene ID" value="LOC106665099"/>
</dbReference>
<dbReference type="InterPro" id="IPR050342">
    <property type="entry name" value="HMGB"/>
</dbReference>
<dbReference type="GO" id="GO:0003677">
    <property type="term" value="F:DNA binding"/>
    <property type="evidence" value="ECO:0007669"/>
    <property type="project" value="UniProtKB-UniRule"/>
</dbReference>
<dbReference type="SUPFAM" id="SSF47095">
    <property type="entry name" value="HMG-box"/>
    <property type="match status" value="2"/>
</dbReference>
<dbReference type="RefSeq" id="XP_014246786.1">
    <property type="nucleotide sequence ID" value="XM_014391300.1"/>
</dbReference>
<dbReference type="PANTHER" id="PTHR48112">
    <property type="entry name" value="HIGH MOBILITY GROUP PROTEIN DSP1"/>
    <property type="match status" value="1"/>
</dbReference>
<dbReference type="AlphaFoldDB" id="A0A8I6RKQ5"/>
<dbReference type="Pfam" id="PF00505">
    <property type="entry name" value="HMG_box"/>
    <property type="match status" value="2"/>
</dbReference>
<protein>
    <recommendedName>
        <fullName evidence="4">HMG box domain-containing protein</fullName>
    </recommendedName>
</protein>
<accession>A0A8I6RKQ5</accession>
<dbReference type="PROSITE" id="PS50118">
    <property type="entry name" value="HMG_BOX_2"/>
    <property type="match status" value="2"/>
</dbReference>
<dbReference type="Gene3D" id="1.10.30.10">
    <property type="entry name" value="High mobility group box domain"/>
    <property type="match status" value="2"/>
</dbReference>
<dbReference type="SMART" id="SM00398">
    <property type="entry name" value="HMG"/>
    <property type="match status" value="2"/>
</dbReference>
<feature type="DNA-binding region" description="HMG box" evidence="2">
    <location>
        <begin position="154"/>
        <end position="218"/>
    </location>
</feature>
<dbReference type="Proteomes" id="UP000494040">
    <property type="component" value="Unassembled WGS sequence"/>
</dbReference>
<reference evidence="5" key="1">
    <citation type="submission" date="2022-01" db="UniProtKB">
        <authorList>
            <consortium name="EnsemblMetazoa"/>
        </authorList>
    </citation>
    <scope>IDENTIFICATION</scope>
</reference>
<proteinExistence type="predicted"/>
<name>A0A8I6RKQ5_CIMLE</name>
<keyword evidence="2" id="KW-0539">Nucleus</keyword>
<organism evidence="5 6">
    <name type="scientific">Cimex lectularius</name>
    <name type="common">Bed bug</name>
    <name type="synonym">Acanthia lectularia</name>
    <dbReference type="NCBI Taxonomy" id="79782"/>
    <lineage>
        <taxon>Eukaryota</taxon>
        <taxon>Metazoa</taxon>
        <taxon>Ecdysozoa</taxon>
        <taxon>Arthropoda</taxon>
        <taxon>Hexapoda</taxon>
        <taxon>Insecta</taxon>
        <taxon>Pterygota</taxon>
        <taxon>Neoptera</taxon>
        <taxon>Paraneoptera</taxon>
        <taxon>Hemiptera</taxon>
        <taxon>Heteroptera</taxon>
        <taxon>Panheteroptera</taxon>
        <taxon>Cimicomorpha</taxon>
        <taxon>Cimicidae</taxon>
        <taxon>Cimex</taxon>
    </lineage>
</organism>
<dbReference type="CTD" id="7019"/>
<evidence type="ECO:0000313" key="6">
    <source>
        <dbReference type="Proteomes" id="UP000494040"/>
    </source>
</evidence>
<evidence type="ECO:0000256" key="1">
    <source>
        <dbReference type="ARBA" id="ARBA00023125"/>
    </source>
</evidence>
<dbReference type="OrthoDB" id="5550281at2759"/>